<reference evidence="5 6" key="1">
    <citation type="submission" date="2019-04" db="EMBL/GenBank/DDBJ databases">
        <title>Taxonomy of novel Haliea sp. from mangrove soil of West Coast of India.</title>
        <authorList>
            <person name="Verma A."/>
            <person name="Kumar P."/>
            <person name="Krishnamurthi S."/>
        </authorList>
    </citation>
    <scope>NUCLEOTIDE SEQUENCE [LARGE SCALE GENOMIC DNA]</scope>
    <source>
        <strain evidence="5 6">SAOS-164</strain>
    </source>
</reference>
<comment type="function">
    <text evidence="3">Sulfur carrier protein which probably makes part of a sulfur-relay system.</text>
</comment>
<dbReference type="EMBL" id="SRLE01000004">
    <property type="protein sequence ID" value="TGD75235.1"/>
    <property type="molecule type" value="Genomic_DNA"/>
</dbReference>
<dbReference type="OrthoDB" id="9797352at2"/>
<dbReference type="CDD" id="cd03423">
    <property type="entry name" value="SirA"/>
    <property type="match status" value="1"/>
</dbReference>
<evidence type="ECO:0000256" key="2">
    <source>
        <dbReference type="ARBA" id="ARBA00022490"/>
    </source>
</evidence>
<dbReference type="Gene3D" id="3.30.110.40">
    <property type="entry name" value="TusA-like domain"/>
    <property type="match status" value="1"/>
</dbReference>
<dbReference type="NCBIfam" id="NF001423">
    <property type="entry name" value="PRK00299.1"/>
    <property type="match status" value="1"/>
</dbReference>
<dbReference type="Pfam" id="PF01206">
    <property type="entry name" value="TusA"/>
    <property type="match status" value="1"/>
</dbReference>
<dbReference type="GO" id="GO:0002143">
    <property type="term" value="P:tRNA wobble position uridine thiolation"/>
    <property type="evidence" value="ECO:0007669"/>
    <property type="project" value="InterPro"/>
</dbReference>
<gene>
    <name evidence="3 5" type="primary">tusA</name>
    <name evidence="5" type="ORF">E4634_04345</name>
</gene>
<organism evidence="5 6">
    <name type="scientific">Mangrovimicrobium sediminis</name>
    <dbReference type="NCBI Taxonomy" id="2562682"/>
    <lineage>
        <taxon>Bacteria</taxon>
        <taxon>Pseudomonadati</taxon>
        <taxon>Pseudomonadota</taxon>
        <taxon>Gammaproteobacteria</taxon>
        <taxon>Cellvibrionales</taxon>
        <taxon>Halieaceae</taxon>
        <taxon>Mangrovimicrobium</taxon>
    </lineage>
</organism>
<dbReference type="SUPFAM" id="SSF64307">
    <property type="entry name" value="SirA-like"/>
    <property type="match status" value="1"/>
</dbReference>
<feature type="domain" description="UPF0033" evidence="4">
    <location>
        <begin position="9"/>
        <end position="33"/>
    </location>
</feature>
<dbReference type="InterPro" id="IPR001455">
    <property type="entry name" value="TusA-like"/>
</dbReference>
<dbReference type="PANTHER" id="PTHR33279:SF2">
    <property type="entry name" value="SULFUR CARRIER PROTEIN TUSA"/>
    <property type="match status" value="1"/>
</dbReference>
<comment type="caution">
    <text evidence="5">The sequence shown here is derived from an EMBL/GenBank/DDBJ whole genome shotgun (WGS) entry which is preliminary data.</text>
</comment>
<name>A0A4Z0M7E5_9GAMM</name>
<feature type="active site" description="Cysteine persulfide intermediate" evidence="3">
    <location>
        <position position="16"/>
    </location>
</feature>
<dbReference type="AlphaFoldDB" id="A0A4Z0M7E5"/>
<dbReference type="PANTHER" id="PTHR33279">
    <property type="entry name" value="SULFUR CARRIER PROTEIN YEDF-RELATED"/>
    <property type="match status" value="1"/>
</dbReference>
<proteinExistence type="inferred from homology"/>
<comment type="subcellular location">
    <subcellularLocation>
        <location evidence="3">Cytoplasm</location>
    </subcellularLocation>
</comment>
<evidence type="ECO:0000313" key="6">
    <source>
        <dbReference type="Proteomes" id="UP000298050"/>
    </source>
</evidence>
<dbReference type="PROSITE" id="PS01148">
    <property type="entry name" value="UPF0033"/>
    <property type="match status" value="1"/>
</dbReference>
<keyword evidence="2 3" id="KW-0963">Cytoplasm</keyword>
<evidence type="ECO:0000256" key="3">
    <source>
        <dbReference type="HAMAP-Rule" id="MF_00413"/>
    </source>
</evidence>
<evidence type="ECO:0000259" key="4">
    <source>
        <dbReference type="PROSITE" id="PS01148"/>
    </source>
</evidence>
<dbReference type="HAMAP" id="MF_00413">
    <property type="entry name" value="Thiourid_synth_A"/>
    <property type="match status" value="1"/>
</dbReference>
<dbReference type="InterPro" id="IPR036868">
    <property type="entry name" value="TusA-like_sf"/>
</dbReference>
<dbReference type="RefSeq" id="WP_135441375.1">
    <property type="nucleotide sequence ID" value="NZ_SRLE01000004.1"/>
</dbReference>
<dbReference type="GO" id="GO:0016740">
    <property type="term" value="F:transferase activity"/>
    <property type="evidence" value="ECO:0007669"/>
    <property type="project" value="UniProtKB-KW"/>
</dbReference>
<comment type="similarity">
    <text evidence="1 3">Belongs to the sulfur carrier protein TusA family.</text>
</comment>
<dbReference type="GO" id="GO:0097163">
    <property type="term" value="F:sulfur carrier activity"/>
    <property type="evidence" value="ECO:0007669"/>
    <property type="project" value="UniProtKB-UniRule"/>
</dbReference>
<accession>A0A4Z0M7E5</accession>
<evidence type="ECO:0000313" key="5">
    <source>
        <dbReference type="EMBL" id="TGD75235.1"/>
    </source>
</evidence>
<keyword evidence="6" id="KW-1185">Reference proteome</keyword>
<dbReference type="Proteomes" id="UP000298050">
    <property type="component" value="Unassembled WGS sequence"/>
</dbReference>
<dbReference type="InterPro" id="IPR022931">
    <property type="entry name" value="Sulphur_carrier_TusA"/>
</dbReference>
<sequence>MPIEPDHILDATGLFCPEPVMLLHNRIRDIAVGEVLQVLATDPSTTRDIPKFCNFLGHDLLQQEEVEGQFHYWLRKCESG</sequence>
<dbReference type="GO" id="GO:0005737">
    <property type="term" value="C:cytoplasm"/>
    <property type="evidence" value="ECO:0007669"/>
    <property type="project" value="UniProtKB-SubCell"/>
</dbReference>
<evidence type="ECO:0000256" key="1">
    <source>
        <dbReference type="ARBA" id="ARBA00008984"/>
    </source>
</evidence>
<protein>
    <recommendedName>
        <fullName evidence="3">Sulfur carrier protein TusA</fullName>
    </recommendedName>
</protein>
<keyword evidence="5" id="KW-0808">Transferase</keyword>